<dbReference type="InterPro" id="IPR011042">
    <property type="entry name" value="6-blade_b-propeller_TolB-like"/>
</dbReference>
<keyword evidence="2" id="KW-0964">Secreted</keyword>
<accession>A0A2W5F9N8</accession>
<proteinExistence type="predicted"/>
<keyword evidence="3" id="KW-0732">Signal</keyword>
<dbReference type="Gene3D" id="2.120.10.30">
    <property type="entry name" value="TolB, C-terminal domain"/>
    <property type="match status" value="1"/>
</dbReference>
<evidence type="ECO:0008006" key="6">
    <source>
        <dbReference type="Google" id="ProtNLM"/>
    </source>
</evidence>
<evidence type="ECO:0000256" key="1">
    <source>
        <dbReference type="ARBA" id="ARBA00004613"/>
    </source>
</evidence>
<dbReference type="GO" id="GO:0005576">
    <property type="term" value="C:extracellular region"/>
    <property type="evidence" value="ECO:0007669"/>
    <property type="project" value="UniProtKB-SubCell"/>
</dbReference>
<evidence type="ECO:0000256" key="2">
    <source>
        <dbReference type="ARBA" id="ARBA00022525"/>
    </source>
</evidence>
<reference evidence="4 5" key="1">
    <citation type="submission" date="2017-11" db="EMBL/GenBank/DDBJ databases">
        <title>Infants hospitalized years apart are colonized by the same room-sourced microbial strains.</title>
        <authorList>
            <person name="Brooks B."/>
            <person name="Olm M.R."/>
            <person name="Firek B.A."/>
            <person name="Baker R."/>
            <person name="Thomas B.C."/>
            <person name="Morowitz M.J."/>
            <person name="Banfield J.F."/>
        </authorList>
    </citation>
    <scope>NUCLEOTIDE SEQUENCE [LARGE SCALE GENOMIC DNA]</scope>
    <source>
        <strain evidence="4">S2_009_000_R2_76</strain>
    </source>
</reference>
<evidence type="ECO:0000256" key="3">
    <source>
        <dbReference type="SAM" id="SignalP"/>
    </source>
</evidence>
<name>A0A2W5F9N8_9SPHI</name>
<comment type="subcellular location">
    <subcellularLocation>
        <location evidence="1">Secreted</location>
    </subcellularLocation>
</comment>
<comment type="caution">
    <text evidence="4">The sequence shown here is derived from an EMBL/GenBank/DDBJ whole genome shotgun (WGS) entry which is preliminary data.</text>
</comment>
<gene>
    <name evidence="4" type="ORF">DI598_02820</name>
</gene>
<dbReference type="PANTHER" id="PTHR10009:SF18">
    <property type="entry name" value="PROTEIN YELLOW-LIKE PROTEIN"/>
    <property type="match status" value="1"/>
</dbReference>
<evidence type="ECO:0000313" key="4">
    <source>
        <dbReference type="EMBL" id="PZP51603.1"/>
    </source>
</evidence>
<dbReference type="InterPro" id="IPR017996">
    <property type="entry name" value="MRJP/yellow-related"/>
</dbReference>
<sequence>MKKNIVIHSNKNILALAIGISLFASANAQTNPPKLNLVATTDKHNWNGVAISNDGRLFAEFPRFAKGDYPSIVEIKKDGSKVPYPNKEWNNWQKGKNPQTAFVSLNAIYINREDNHLWAVDPGDPNFGDNIPGAEKLVEMDLSTNKVINTYIVPTEMVPGNTHFNDIRIKGDWVYITESTAGSIFVLNKKTKEFRRLLLDSKLTKADTSIHPIYFGRTLEASPGKAPVLNADQVELNPAGDTLYFSSPFGPDLYQVATSDLRDESLTTPELEKKISVYITMNPIGGLIMDKYGNLYLGEIKNGSIRCVGPDKKTKWFLQDNRIQWPDALSISPDGTIYIAIAQVGALPMMSDGKDLRKPPFYIFSFKPENSTIEINPLEKK</sequence>
<feature type="chain" id="PRO_5016168621" description="Major royal jelly protein" evidence="3">
    <location>
        <begin position="29"/>
        <end position="381"/>
    </location>
</feature>
<dbReference type="AlphaFoldDB" id="A0A2W5F9N8"/>
<organism evidence="4 5">
    <name type="scientific">Pseudopedobacter saltans</name>
    <dbReference type="NCBI Taxonomy" id="151895"/>
    <lineage>
        <taxon>Bacteria</taxon>
        <taxon>Pseudomonadati</taxon>
        <taxon>Bacteroidota</taxon>
        <taxon>Sphingobacteriia</taxon>
        <taxon>Sphingobacteriales</taxon>
        <taxon>Sphingobacteriaceae</taxon>
        <taxon>Pseudopedobacter</taxon>
    </lineage>
</organism>
<dbReference type="Pfam" id="PF03022">
    <property type="entry name" value="MRJP"/>
    <property type="match status" value="1"/>
</dbReference>
<dbReference type="SUPFAM" id="SSF101898">
    <property type="entry name" value="NHL repeat"/>
    <property type="match status" value="1"/>
</dbReference>
<feature type="signal peptide" evidence="3">
    <location>
        <begin position="1"/>
        <end position="28"/>
    </location>
</feature>
<dbReference type="EMBL" id="QFOI01000026">
    <property type="protein sequence ID" value="PZP51603.1"/>
    <property type="molecule type" value="Genomic_DNA"/>
</dbReference>
<dbReference type="Proteomes" id="UP000249645">
    <property type="component" value="Unassembled WGS sequence"/>
</dbReference>
<dbReference type="PANTHER" id="PTHR10009">
    <property type="entry name" value="PROTEIN YELLOW-RELATED"/>
    <property type="match status" value="1"/>
</dbReference>
<evidence type="ECO:0000313" key="5">
    <source>
        <dbReference type="Proteomes" id="UP000249645"/>
    </source>
</evidence>
<protein>
    <recommendedName>
        <fullName evidence="6">Major royal jelly protein</fullName>
    </recommendedName>
</protein>